<keyword evidence="3" id="KW-1185">Reference proteome</keyword>
<dbReference type="InterPro" id="IPR045057">
    <property type="entry name" value="Gcn5-rel_NAT"/>
</dbReference>
<dbReference type="PANTHER" id="PTHR31435:SF9">
    <property type="entry name" value="PROTEIN NATD1"/>
    <property type="match status" value="1"/>
</dbReference>
<dbReference type="InterPro" id="IPR016181">
    <property type="entry name" value="Acyl_CoA_acyltransferase"/>
</dbReference>
<organism evidence="2 3">
    <name type="scientific">Dyella koreensis</name>
    <dbReference type="NCBI Taxonomy" id="311235"/>
    <lineage>
        <taxon>Bacteria</taxon>
        <taxon>Pseudomonadati</taxon>
        <taxon>Pseudomonadota</taxon>
        <taxon>Gammaproteobacteria</taxon>
        <taxon>Lysobacterales</taxon>
        <taxon>Rhodanobacteraceae</taxon>
        <taxon>Dyella</taxon>
    </lineage>
</organism>
<dbReference type="InterPro" id="IPR031165">
    <property type="entry name" value="GNAT_YJDJ"/>
</dbReference>
<evidence type="ECO:0000259" key="1">
    <source>
        <dbReference type="PROSITE" id="PS51729"/>
    </source>
</evidence>
<name>A0ABW8K9S1_9GAMM</name>
<gene>
    <name evidence="2" type="ORF">ISS97_20380</name>
</gene>
<proteinExistence type="predicted"/>
<dbReference type="RefSeq" id="WP_379984339.1">
    <property type="nucleotide sequence ID" value="NZ_JADIKD010000012.1"/>
</dbReference>
<evidence type="ECO:0000313" key="3">
    <source>
        <dbReference type="Proteomes" id="UP001620408"/>
    </source>
</evidence>
<sequence length="92" mass="10452">MTLDIRHQLADRRFETEVEGLLCVLDYTLAHGVMTITHTLVPEAVGGRGIAASLVKTALEHARREHWKVVPACSYAEAWMRRHPEYDDLRLG</sequence>
<comment type="caution">
    <text evidence="2">The sequence shown here is derived from an EMBL/GenBank/DDBJ whole genome shotgun (WGS) entry which is preliminary data.</text>
</comment>
<dbReference type="PANTHER" id="PTHR31435">
    <property type="entry name" value="PROTEIN NATD1"/>
    <property type="match status" value="1"/>
</dbReference>
<dbReference type="SUPFAM" id="SSF55729">
    <property type="entry name" value="Acyl-CoA N-acyltransferases (Nat)"/>
    <property type="match status" value="1"/>
</dbReference>
<reference evidence="2 3" key="1">
    <citation type="submission" date="2020-10" db="EMBL/GenBank/DDBJ databases">
        <title>Phylogeny of dyella-like bacteria.</title>
        <authorList>
            <person name="Fu J."/>
        </authorList>
    </citation>
    <scope>NUCLEOTIDE SEQUENCE [LARGE SCALE GENOMIC DNA]</scope>
    <source>
        <strain evidence="2 3">BB4</strain>
    </source>
</reference>
<dbReference type="Pfam" id="PF14542">
    <property type="entry name" value="Acetyltransf_CG"/>
    <property type="match status" value="1"/>
</dbReference>
<dbReference type="Proteomes" id="UP001620408">
    <property type="component" value="Unassembled WGS sequence"/>
</dbReference>
<dbReference type="EMBL" id="JADIKD010000012">
    <property type="protein sequence ID" value="MFK2919629.1"/>
    <property type="molecule type" value="Genomic_DNA"/>
</dbReference>
<dbReference type="PROSITE" id="PS51729">
    <property type="entry name" value="GNAT_YJDJ"/>
    <property type="match status" value="1"/>
</dbReference>
<protein>
    <submittedName>
        <fullName evidence="2">N-acetyltransferase</fullName>
    </submittedName>
</protein>
<dbReference type="Gene3D" id="3.40.630.30">
    <property type="match status" value="1"/>
</dbReference>
<accession>A0ABW8K9S1</accession>
<evidence type="ECO:0000313" key="2">
    <source>
        <dbReference type="EMBL" id="MFK2919629.1"/>
    </source>
</evidence>
<feature type="domain" description="N-acetyltransferase" evidence="1">
    <location>
        <begin position="6"/>
        <end position="91"/>
    </location>
</feature>